<reference evidence="13 14" key="1">
    <citation type="submission" date="2024-09" db="EMBL/GenBank/DDBJ databases">
        <authorList>
            <person name="Sun Q."/>
            <person name="Mori K."/>
        </authorList>
    </citation>
    <scope>NUCLEOTIDE SEQUENCE [LARGE SCALE GENOMIC DNA]</scope>
    <source>
        <strain evidence="13 14">CECT 7955</strain>
    </source>
</reference>
<keyword evidence="5 10" id="KW-1133">Transmembrane helix</keyword>
<dbReference type="Gene3D" id="1.20.1440.130">
    <property type="entry name" value="VKOR domain"/>
    <property type="match status" value="1"/>
</dbReference>
<keyword evidence="14" id="KW-1185">Reference proteome</keyword>
<feature type="transmembrane region" description="Helical" evidence="10">
    <location>
        <begin position="289"/>
        <end position="310"/>
    </location>
</feature>
<keyword evidence="4" id="KW-0874">Quinone</keyword>
<comment type="similarity">
    <text evidence="2">Belongs to the VKOR family.</text>
</comment>
<dbReference type="Proteomes" id="UP001589607">
    <property type="component" value="Unassembled WGS sequence"/>
</dbReference>
<comment type="subcellular location">
    <subcellularLocation>
        <location evidence="1">Membrane</location>
        <topology evidence="1">Multi-pass membrane protein</topology>
    </subcellularLocation>
</comment>
<dbReference type="CDD" id="cd12921">
    <property type="entry name" value="VKOR_4"/>
    <property type="match status" value="1"/>
</dbReference>
<evidence type="ECO:0000259" key="11">
    <source>
        <dbReference type="Pfam" id="PF07884"/>
    </source>
</evidence>
<feature type="transmembrane region" description="Helical" evidence="10">
    <location>
        <begin position="261"/>
        <end position="283"/>
    </location>
</feature>
<evidence type="ECO:0000256" key="5">
    <source>
        <dbReference type="ARBA" id="ARBA00022989"/>
    </source>
</evidence>
<dbReference type="EMBL" id="JBHMEY010000020">
    <property type="protein sequence ID" value="MFB9096780.1"/>
    <property type="molecule type" value="Genomic_DNA"/>
</dbReference>
<evidence type="ECO:0000256" key="3">
    <source>
        <dbReference type="ARBA" id="ARBA00022692"/>
    </source>
</evidence>
<evidence type="ECO:0000256" key="4">
    <source>
        <dbReference type="ARBA" id="ARBA00022719"/>
    </source>
</evidence>
<dbReference type="InterPro" id="IPR036249">
    <property type="entry name" value="Thioredoxin-like_sf"/>
</dbReference>
<dbReference type="SUPFAM" id="SSF52833">
    <property type="entry name" value="Thioredoxin-like"/>
    <property type="match status" value="1"/>
</dbReference>
<evidence type="ECO:0000256" key="9">
    <source>
        <dbReference type="ARBA" id="ARBA00023284"/>
    </source>
</evidence>
<comment type="caution">
    <text evidence="13">The sequence shown here is derived from an EMBL/GenBank/DDBJ whole genome shotgun (WGS) entry which is preliminary data.</text>
</comment>
<keyword evidence="7 10" id="KW-0472">Membrane</keyword>
<evidence type="ECO:0000256" key="10">
    <source>
        <dbReference type="SAM" id="Phobius"/>
    </source>
</evidence>
<dbReference type="Pfam" id="PF13462">
    <property type="entry name" value="Thioredoxin_4"/>
    <property type="match status" value="1"/>
</dbReference>
<dbReference type="InterPro" id="IPR012932">
    <property type="entry name" value="VKOR"/>
</dbReference>
<dbReference type="Pfam" id="PF07884">
    <property type="entry name" value="VKOR"/>
    <property type="match status" value="1"/>
</dbReference>
<feature type="transmembrane region" description="Helical" evidence="10">
    <location>
        <begin position="132"/>
        <end position="149"/>
    </location>
</feature>
<dbReference type="Gene3D" id="3.90.70.10">
    <property type="entry name" value="Cysteine proteinases"/>
    <property type="match status" value="1"/>
</dbReference>
<dbReference type="Gene3D" id="3.40.30.10">
    <property type="entry name" value="Glutaredoxin"/>
    <property type="match status" value="1"/>
</dbReference>
<dbReference type="InterPro" id="IPR012336">
    <property type="entry name" value="Thioredoxin-like_fold"/>
</dbReference>
<evidence type="ECO:0000259" key="12">
    <source>
        <dbReference type="Pfam" id="PF13462"/>
    </source>
</evidence>
<dbReference type="InterPro" id="IPR038354">
    <property type="entry name" value="VKOR_sf"/>
</dbReference>
<keyword evidence="9" id="KW-0676">Redox-active center</keyword>
<evidence type="ECO:0000256" key="7">
    <source>
        <dbReference type="ARBA" id="ARBA00023136"/>
    </source>
</evidence>
<keyword evidence="6" id="KW-0560">Oxidoreductase</keyword>
<evidence type="ECO:0000256" key="8">
    <source>
        <dbReference type="ARBA" id="ARBA00023157"/>
    </source>
</evidence>
<keyword evidence="8" id="KW-1015">Disulfide bond</keyword>
<feature type="transmembrane region" description="Helical" evidence="10">
    <location>
        <begin position="234"/>
        <end position="252"/>
    </location>
</feature>
<feature type="transmembrane region" description="Helical" evidence="10">
    <location>
        <begin position="155"/>
        <end position="172"/>
    </location>
</feature>
<name>A0ABV5GN12_9FLAO</name>
<feature type="domain" description="Thioredoxin-like fold" evidence="12">
    <location>
        <begin position="354"/>
        <end position="479"/>
    </location>
</feature>
<feature type="transmembrane region" description="Helical" evidence="10">
    <location>
        <begin position="208"/>
        <end position="228"/>
    </location>
</feature>
<evidence type="ECO:0000256" key="1">
    <source>
        <dbReference type="ARBA" id="ARBA00004141"/>
    </source>
</evidence>
<keyword evidence="3 10" id="KW-0812">Transmembrane</keyword>
<evidence type="ECO:0000256" key="2">
    <source>
        <dbReference type="ARBA" id="ARBA00006214"/>
    </source>
</evidence>
<sequence>MLKLVIKYLQNSNYSSKVIAFEQFYQSHPNYPSLLAITDGLSFLNIENIAANVPFEHFDELTNSFITELKFDESALYLLTRVESEFSIEDEEGKVKIISREEVEKHWTGIVLLVEENENDEIVNSFKNTKSFLPGFLVILILLSISIQLKDHLHTILLIIAGIGVFVTKEILETYFAKDKKESKFCTISEEFSCDSIIKSKSYTFSKYVEFVDLPVLFFSFSFIALLFGLQLGAIIGLVSLLSFPVLIYSIYLQKFSLKKWCLLCLVISGLLIANGILFLMYFNVLSFTIQNTINALLLISIIGFSWFLLKKWIQKGNENEVELNALLRFKRNEEVFYKTSESITNVDQFNALEKITIGETSAKNLISLFLSPSCPHCHTAYKAAKELWLKYPTQLKLAISYNLNVSNEDNPYLDIARSVLKLNNQGKDVIQALDDWHIEKMEMEVWKEKWHKTSDFNQENNQLMQQFQWCVDNEFNYAPVKIFNNHLMGQQYNIDELFYFFKD</sequence>
<evidence type="ECO:0000256" key="6">
    <source>
        <dbReference type="ARBA" id="ARBA00023002"/>
    </source>
</evidence>
<protein>
    <submittedName>
        <fullName evidence="13">Vitamin K epoxide reductase family protein</fullName>
    </submittedName>
</protein>
<feature type="domain" description="Vitamin K epoxide reductase" evidence="11">
    <location>
        <begin position="156"/>
        <end position="274"/>
    </location>
</feature>
<gene>
    <name evidence="13" type="ORF">ACFFVF_09655</name>
</gene>
<evidence type="ECO:0000313" key="14">
    <source>
        <dbReference type="Proteomes" id="UP001589607"/>
    </source>
</evidence>
<accession>A0ABV5GN12</accession>
<evidence type="ECO:0000313" key="13">
    <source>
        <dbReference type="EMBL" id="MFB9096780.1"/>
    </source>
</evidence>
<proteinExistence type="inferred from homology"/>
<dbReference type="RefSeq" id="WP_236456791.1">
    <property type="nucleotide sequence ID" value="NZ_CBCSGE010000018.1"/>
</dbReference>
<organism evidence="13 14">
    <name type="scientific">Flavobacterium jumunjinense</name>
    <dbReference type="NCBI Taxonomy" id="998845"/>
    <lineage>
        <taxon>Bacteria</taxon>
        <taxon>Pseudomonadati</taxon>
        <taxon>Bacteroidota</taxon>
        <taxon>Flavobacteriia</taxon>
        <taxon>Flavobacteriales</taxon>
        <taxon>Flavobacteriaceae</taxon>
        <taxon>Flavobacterium</taxon>
    </lineage>
</organism>